<sequence length="71" mass="7640">MFPYKRCTAITSFYFLMLALLNLGWGVSSVQFEEGPVESHAECVPAPFSILNHSLPLCKMGGTPGTKGCAS</sequence>
<evidence type="ECO:0000313" key="2">
    <source>
        <dbReference type="EMBL" id="KAJ4475909.1"/>
    </source>
</evidence>
<proteinExistence type="predicted"/>
<dbReference type="EMBL" id="JANVFS010000021">
    <property type="protein sequence ID" value="KAJ4475909.1"/>
    <property type="molecule type" value="Genomic_DNA"/>
</dbReference>
<keyword evidence="1" id="KW-0732">Signal</keyword>
<comment type="caution">
    <text evidence="2">The sequence shown here is derived from an EMBL/GenBank/DDBJ whole genome shotgun (WGS) entry which is preliminary data.</text>
</comment>
<dbReference type="Proteomes" id="UP001150238">
    <property type="component" value="Unassembled WGS sequence"/>
</dbReference>
<evidence type="ECO:0000256" key="1">
    <source>
        <dbReference type="SAM" id="SignalP"/>
    </source>
</evidence>
<feature type="signal peptide" evidence="1">
    <location>
        <begin position="1"/>
        <end position="29"/>
    </location>
</feature>
<dbReference type="AlphaFoldDB" id="A0A9W9A7Z3"/>
<evidence type="ECO:0000313" key="3">
    <source>
        <dbReference type="Proteomes" id="UP001150238"/>
    </source>
</evidence>
<protein>
    <submittedName>
        <fullName evidence="2">Uncharacterized protein</fullName>
    </submittedName>
</protein>
<accession>A0A9W9A7Z3</accession>
<reference evidence="2" key="1">
    <citation type="submission" date="2022-08" db="EMBL/GenBank/DDBJ databases">
        <authorList>
            <consortium name="DOE Joint Genome Institute"/>
            <person name="Min B."/>
            <person name="Riley R."/>
            <person name="Sierra-Patev S."/>
            <person name="Naranjo-Ortiz M."/>
            <person name="Looney B."/>
            <person name="Konkel Z."/>
            <person name="Slot J.C."/>
            <person name="Sakamoto Y."/>
            <person name="Steenwyk J.L."/>
            <person name="Rokas A."/>
            <person name="Carro J."/>
            <person name="Camarero S."/>
            <person name="Ferreira P."/>
            <person name="Molpeceres G."/>
            <person name="Ruiz-Duenas F.J."/>
            <person name="Serrano A."/>
            <person name="Henrissat B."/>
            <person name="Drula E."/>
            <person name="Hughes K.W."/>
            <person name="Mata J.L."/>
            <person name="Ishikawa N.K."/>
            <person name="Vargas-Isla R."/>
            <person name="Ushijima S."/>
            <person name="Smith C.A."/>
            <person name="Ahrendt S."/>
            <person name="Andreopoulos W."/>
            <person name="He G."/>
            <person name="Labutti K."/>
            <person name="Lipzen A."/>
            <person name="Ng V."/>
            <person name="Sandor L."/>
            <person name="Barry K."/>
            <person name="Martinez A.T."/>
            <person name="Xiao Y."/>
            <person name="Gibbons J.G."/>
            <person name="Terashima K."/>
            <person name="Hibbett D.S."/>
            <person name="Grigoriev I.V."/>
        </authorList>
    </citation>
    <scope>NUCLEOTIDE SEQUENCE</scope>
    <source>
        <strain evidence="2">Sp2 HRB7682 ss15</strain>
    </source>
</reference>
<name>A0A9W9A7Z3_9AGAR</name>
<gene>
    <name evidence="2" type="ORF">C8J55DRAFT_517269</name>
</gene>
<feature type="chain" id="PRO_5040752935" evidence="1">
    <location>
        <begin position="30"/>
        <end position="71"/>
    </location>
</feature>
<reference evidence="2" key="2">
    <citation type="journal article" date="2023" name="Proc. Natl. Acad. Sci. U.S.A.">
        <title>A global phylogenomic analysis of the shiitake genus Lentinula.</title>
        <authorList>
            <person name="Sierra-Patev S."/>
            <person name="Min B."/>
            <person name="Naranjo-Ortiz M."/>
            <person name="Looney B."/>
            <person name="Konkel Z."/>
            <person name="Slot J.C."/>
            <person name="Sakamoto Y."/>
            <person name="Steenwyk J.L."/>
            <person name="Rokas A."/>
            <person name="Carro J."/>
            <person name="Camarero S."/>
            <person name="Ferreira P."/>
            <person name="Molpeceres G."/>
            <person name="Ruiz-Duenas F.J."/>
            <person name="Serrano A."/>
            <person name="Henrissat B."/>
            <person name="Drula E."/>
            <person name="Hughes K.W."/>
            <person name="Mata J.L."/>
            <person name="Ishikawa N.K."/>
            <person name="Vargas-Isla R."/>
            <person name="Ushijima S."/>
            <person name="Smith C.A."/>
            <person name="Donoghue J."/>
            <person name="Ahrendt S."/>
            <person name="Andreopoulos W."/>
            <person name="He G."/>
            <person name="LaButti K."/>
            <person name="Lipzen A."/>
            <person name="Ng V."/>
            <person name="Riley R."/>
            <person name="Sandor L."/>
            <person name="Barry K."/>
            <person name="Martinez A.T."/>
            <person name="Xiao Y."/>
            <person name="Gibbons J.G."/>
            <person name="Terashima K."/>
            <person name="Grigoriev I.V."/>
            <person name="Hibbett D."/>
        </authorList>
    </citation>
    <scope>NUCLEOTIDE SEQUENCE</scope>
    <source>
        <strain evidence="2">Sp2 HRB7682 ss15</strain>
    </source>
</reference>
<organism evidence="2 3">
    <name type="scientific">Lentinula lateritia</name>
    <dbReference type="NCBI Taxonomy" id="40482"/>
    <lineage>
        <taxon>Eukaryota</taxon>
        <taxon>Fungi</taxon>
        <taxon>Dikarya</taxon>
        <taxon>Basidiomycota</taxon>
        <taxon>Agaricomycotina</taxon>
        <taxon>Agaricomycetes</taxon>
        <taxon>Agaricomycetidae</taxon>
        <taxon>Agaricales</taxon>
        <taxon>Marasmiineae</taxon>
        <taxon>Omphalotaceae</taxon>
        <taxon>Lentinula</taxon>
    </lineage>
</organism>